<feature type="transmembrane region" description="Helical" evidence="5">
    <location>
        <begin position="107"/>
        <end position="130"/>
    </location>
</feature>
<dbReference type="Proteomes" id="UP000237839">
    <property type="component" value="Unassembled WGS sequence"/>
</dbReference>
<evidence type="ECO:0000256" key="3">
    <source>
        <dbReference type="ARBA" id="ARBA00022989"/>
    </source>
</evidence>
<evidence type="ECO:0000256" key="4">
    <source>
        <dbReference type="ARBA" id="ARBA00023136"/>
    </source>
</evidence>
<evidence type="ECO:0000259" key="6">
    <source>
        <dbReference type="PROSITE" id="PS50928"/>
    </source>
</evidence>
<dbReference type="EMBL" id="PUGF01000009">
    <property type="protein sequence ID" value="PRC93129.1"/>
    <property type="molecule type" value="Genomic_DNA"/>
</dbReference>
<dbReference type="PROSITE" id="PS50928">
    <property type="entry name" value="ABC_TM1"/>
    <property type="match status" value="2"/>
</dbReference>
<name>A0A2S9GZG5_9BURK</name>
<keyword evidence="5" id="KW-0813">Transport</keyword>
<feature type="domain" description="ABC transmembrane type-1" evidence="6">
    <location>
        <begin position="69"/>
        <end position="264"/>
    </location>
</feature>
<feature type="transmembrane region" description="Helical" evidence="5">
    <location>
        <begin position="191"/>
        <end position="211"/>
    </location>
</feature>
<keyword evidence="8" id="KW-1185">Reference proteome</keyword>
<dbReference type="InterPro" id="IPR000515">
    <property type="entry name" value="MetI-like"/>
</dbReference>
<dbReference type="OrthoDB" id="9806809at2"/>
<comment type="caution">
    <text evidence="7">The sequence shown here is derived from an EMBL/GenBank/DDBJ whole genome shotgun (WGS) entry which is preliminary data.</text>
</comment>
<dbReference type="InterPro" id="IPR035906">
    <property type="entry name" value="MetI-like_sf"/>
</dbReference>
<reference evidence="7 8" key="1">
    <citation type="submission" date="2018-02" db="EMBL/GenBank/DDBJ databases">
        <title>Solimicrobium silvestre gen. nov., sp. nov., isolated from alpine forest soil.</title>
        <authorList>
            <person name="Margesin R."/>
            <person name="Albuquerque L."/>
            <person name="Zhang D.-C."/>
            <person name="Froufe H.J.C."/>
            <person name="Severino R."/>
            <person name="Roxo I."/>
            <person name="Egas C."/>
            <person name="Da Costa M.S."/>
        </authorList>
    </citation>
    <scope>NUCLEOTIDE SEQUENCE [LARGE SCALE GENOMIC DNA]</scope>
    <source>
        <strain evidence="7 8">S20-91</strain>
    </source>
</reference>
<dbReference type="GO" id="GO:0055085">
    <property type="term" value="P:transmembrane transport"/>
    <property type="evidence" value="ECO:0007669"/>
    <property type="project" value="InterPro"/>
</dbReference>
<comment type="subcellular location">
    <subcellularLocation>
        <location evidence="1 5">Cell membrane</location>
        <topology evidence="1 5">Multi-pass membrane protein</topology>
    </subcellularLocation>
</comment>
<sequence length="580" mass="65710">MEHSQFNGQAWQRNNSASHQPNRWDWMALPIIIGILFFLAFGASQMATPYQVGMPLEITLDPWYLPYYLLRTTLRMMTALLLSLIFSFVFAALAGRYRLAEKIMVPALDILQSIPVLGFLTITVTGFIALFPGSLLGVECAAIFAIFTSQAWNMAFSMYQSMRTVPSDLREAARIFHLSSWQRFWRLELPFAMPALLWNMMMSMSGGWFFVVACETITVSNHNIQLPGIGSYIAYAINQENYSAMGWAIGAMLLGILMYDQLLFRPLIAWANKFKYEQTGDQGGQESWFLTLLRRTNAVQGVTARLIEYFERGLLLFRRNYDGTSIMARPQRINPTFERVSDAVIAALVMFACWEIGSYIHSAVGWGEVLRVFWYGFLTLLRVTIMITLASLVWVPIGVWIGLNPKYTERLQPIAQFMAAFPANFMFPLVVIVLVKYHLNPDIWLTPLMVFGTQWYILFNVIAGASIIPTELVYAADNFGLSGWMRWKRFLLPAVFPSFVTGAITASGGSWNASIVSEYVTWGNNTLTATGLGSYIAQVTATGDFPRVALGISVMCFFVIACNRFIWRKLYRIAEEKMSF</sequence>
<protein>
    <submittedName>
        <fullName evidence="7">ABC-type anion transport system duplicated permease component</fullName>
    </submittedName>
</protein>
<feature type="transmembrane region" description="Helical" evidence="5">
    <location>
        <begin position="340"/>
        <end position="360"/>
    </location>
</feature>
<dbReference type="GO" id="GO:0005886">
    <property type="term" value="C:plasma membrane"/>
    <property type="evidence" value="ECO:0007669"/>
    <property type="project" value="UniProtKB-SubCell"/>
</dbReference>
<keyword evidence="4 5" id="KW-0472">Membrane</keyword>
<dbReference type="SUPFAM" id="SSF161098">
    <property type="entry name" value="MetI-like"/>
    <property type="match status" value="2"/>
</dbReference>
<accession>A0A2S9GZG5</accession>
<feature type="transmembrane region" description="Helical" evidence="5">
    <location>
        <begin position="548"/>
        <end position="567"/>
    </location>
</feature>
<evidence type="ECO:0000256" key="2">
    <source>
        <dbReference type="ARBA" id="ARBA00022692"/>
    </source>
</evidence>
<feature type="transmembrane region" description="Helical" evidence="5">
    <location>
        <begin position="68"/>
        <end position="95"/>
    </location>
</feature>
<feature type="transmembrane region" description="Helical" evidence="5">
    <location>
        <begin position="372"/>
        <end position="402"/>
    </location>
</feature>
<feature type="transmembrane region" description="Helical" evidence="5">
    <location>
        <begin position="244"/>
        <end position="264"/>
    </location>
</feature>
<evidence type="ECO:0000256" key="5">
    <source>
        <dbReference type="RuleBase" id="RU363032"/>
    </source>
</evidence>
<keyword evidence="2 5" id="KW-0812">Transmembrane</keyword>
<feature type="transmembrane region" description="Helical" evidence="5">
    <location>
        <begin position="455"/>
        <end position="477"/>
    </location>
</feature>
<evidence type="ECO:0000313" key="8">
    <source>
        <dbReference type="Proteomes" id="UP000237839"/>
    </source>
</evidence>
<dbReference type="CDD" id="cd06261">
    <property type="entry name" value="TM_PBP2"/>
    <property type="match status" value="2"/>
</dbReference>
<evidence type="ECO:0000313" key="7">
    <source>
        <dbReference type="EMBL" id="PRC93129.1"/>
    </source>
</evidence>
<dbReference type="PANTHER" id="PTHR42744:SF1">
    <property type="entry name" value="BINDING-PROTEIN-DEPENDENT TRANSPORT SYSTEMS INNER MEMBRANE COMPONENT"/>
    <property type="match status" value="1"/>
</dbReference>
<gene>
    <name evidence="7" type="ORF">S2091_2215</name>
</gene>
<feature type="transmembrane region" description="Helical" evidence="5">
    <location>
        <begin position="414"/>
        <end position="435"/>
    </location>
</feature>
<organism evidence="7 8">
    <name type="scientific">Solimicrobium silvestre</name>
    <dbReference type="NCBI Taxonomy" id="2099400"/>
    <lineage>
        <taxon>Bacteria</taxon>
        <taxon>Pseudomonadati</taxon>
        <taxon>Pseudomonadota</taxon>
        <taxon>Betaproteobacteria</taxon>
        <taxon>Burkholderiales</taxon>
        <taxon>Oxalobacteraceae</taxon>
        <taxon>Solimicrobium</taxon>
    </lineage>
</organism>
<keyword evidence="3 5" id="KW-1133">Transmembrane helix</keyword>
<dbReference type="Gene3D" id="1.10.3720.10">
    <property type="entry name" value="MetI-like"/>
    <property type="match status" value="2"/>
</dbReference>
<comment type="similarity">
    <text evidence="5">Belongs to the binding-protein-dependent transport system permease family.</text>
</comment>
<feature type="domain" description="ABC transmembrane type-1" evidence="6">
    <location>
        <begin position="380"/>
        <end position="566"/>
    </location>
</feature>
<feature type="transmembrane region" description="Helical" evidence="5">
    <location>
        <begin position="26"/>
        <end position="48"/>
    </location>
</feature>
<feature type="transmembrane region" description="Helical" evidence="5">
    <location>
        <begin position="489"/>
        <end position="511"/>
    </location>
</feature>
<dbReference type="AlphaFoldDB" id="A0A2S9GZG5"/>
<dbReference type="Pfam" id="PF00528">
    <property type="entry name" value="BPD_transp_1"/>
    <property type="match status" value="2"/>
</dbReference>
<dbReference type="RefSeq" id="WP_105531863.1">
    <property type="nucleotide sequence ID" value="NZ_PUGF01000009.1"/>
</dbReference>
<dbReference type="PANTHER" id="PTHR42744">
    <property type="entry name" value="BINDING-PROTEIN-DEPENDENT TRANSPORT SYSTEMS INNER MEMBRANE COMPONENT"/>
    <property type="match status" value="1"/>
</dbReference>
<evidence type="ECO:0000256" key="1">
    <source>
        <dbReference type="ARBA" id="ARBA00004651"/>
    </source>
</evidence>
<proteinExistence type="inferred from homology"/>